<dbReference type="AlphaFoldDB" id="A0A085MVQ3"/>
<accession>A0A085MVQ3</accession>
<dbReference type="EMBL" id="KL367628">
    <property type="protein sequence ID" value="KFD61299.1"/>
    <property type="molecule type" value="Genomic_DNA"/>
</dbReference>
<gene>
    <name evidence="2" type="ORF">M514_26547</name>
</gene>
<evidence type="ECO:0000313" key="2">
    <source>
        <dbReference type="EMBL" id="KFD61299.1"/>
    </source>
</evidence>
<dbReference type="Proteomes" id="UP000030758">
    <property type="component" value="Unassembled WGS sequence"/>
</dbReference>
<name>A0A085MVQ3_9BILA</name>
<sequence>MVKDILNCQQDELTTNGVAREAEGREEADYDENQEAPPRQLTTAELSDDLQQGRGTSGPPEHSIRPAR</sequence>
<evidence type="ECO:0000256" key="1">
    <source>
        <dbReference type="SAM" id="MobiDB-lite"/>
    </source>
</evidence>
<organism evidence="2">
    <name type="scientific">Trichuris suis</name>
    <name type="common">pig whipworm</name>
    <dbReference type="NCBI Taxonomy" id="68888"/>
    <lineage>
        <taxon>Eukaryota</taxon>
        <taxon>Metazoa</taxon>
        <taxon>Ecdysozoa</taxon>
        <taxon>Nematoda</taxon>
        <taxon>Enoplea</taxon>
        <taxon>Dorylaimia</taxon>
        <taxon>Trichinellida</taxon>
        <taxon>Trichuridae</taxon>
        <taxon>Trichuris</taxon>
    </lineage>
</organism>
<feature type="compositionally biased region" description="Polar residues" evidence="1">
    <location>
        <begin position="40"/>
        <end position="54"/>
    </location>
</feature>
<reference evidence="2" key="1">
    <citation type="journal article" date="2014" name="Nat. Genet.">
        <title>Genome and transcriptome of the porcine whipworm Trichuris suis.</title>
        <authorList>
            <person name="Jex A.R."/>
            <person name="Nejsum P."/>
            <person name="Schwarz E.M."/>
            <person name="Hu L."/>
            <person name="Young N.D."/>
            <person name="Hall R.S."/>
            <person name="Korhonen P.K."/>
            <person name="Liao S."/>
            <person name="Thamsborg S."/>
            <person name="Xia J."/>
            <person name="Xu P."/>
            <person name="Wang S."/>
            <person name="Scheerlinck J.P."/>
            <person name="Hofmann A."/>
            <person name="Sternberg P.W."/>
            <person name="Wang J."/>
            <person name="Gasser R.B."/>
        </authorList>
    </citation>
    <scope>NUCLEOTIDE SEQUENCE [LARGE SCALE GENOMIC DNA]</scope>
    <source>
        <strain evidence="2">DCEP-RM93F</strain>
    </source>
</reference>
<feature type="compositionally biased region" description="Polar residues" evidence="1">
    <location>
        <begin position="7"/>
        <end position="17"/>
    </location>
</feature>
<feature type="region of interest" description="Disordered" evidence="1">
    <location>
        <begin position="1"/>
        <end position="68"/>
    </location>
</feature>
<protein>
    <submittedName>
        <fullName evidence="2">Uncharacterized protein</fullName>
    </submittedName>
</protein>
<proteinExistence type="predicted"/>